<dbReference type="GO" id="GO:0043504">
    <property type="term" value="P:mitochondrial DNA repair"/>
    <property type="evidence" value="ECO:0007669"/>
    <property type="project" value="TreeGrafter"/>
</dbReference>
<protein>
    <submittedName>
        <fullName evidence="8">UV-endonuclease UvdE</fullName>
    </submittedName>
</protein>
<dbReference type="AlphaFoldDB" id="A0A165L2I6"/>
<keyword evidence="1" id="KW-0540">Nuclease</keyword>
<dbReference type="Proteomes" id="UP000077266">
    <property type="component" value="Unassembled WGS sequence"/>
</dbReference>
<dbReference type="FunCoup" id="A0A165L2I6">
    <property type="interactions" value="424"/>
</dbReference>
<accession>A0A165L2I6</accession>
<evidence type="ECO:0000256" key="1">
    <source>
        <dbReference type="ARBA" id="ARBA00022722"/>
    </source>
</evidence>
<keyword evidence="4" id="KW-0228">DNA excision</keyword>
<evidence type="ECO:0000256" key="2">
    <source>
        <dbReference type="ARBA" id="ARBA00022759"/>
    </source>
</evidence>
<evidence type="ECO:0000256" key="3">
    <source>
        <dbReference type="ARBA" id="ARBA00022763"/>
    </source>
</evidence>
<name>A0A165L2I6_EXIGL</name>
<sequence length="350" mass="39588">YTIPDVKTLPTTFKGRLGYACLNTILRNKKPAKDAVFCSRTCRIATMQEHGVDFAKDLGLKNARDLLALVEWNEENNIRFMRVSSEMFPFASHKVWGYSLEYARAELEAVGKKAKEYGHRLTTHPGQFTQLGSPRDEVTENAIRDLEYHCDLLDMIGLGVDSVMIIHGGGTYGDKEAALARLKDSIANRLPARVRARLVLENDEMCFSAEDLLPLCEELDIPLVFDYHHDWILPSSIPPKEIIARANAIFARRGIRPKQHLSSPRPGAVTVMEKRAHANRCETLPPDLPDDVDLMIEAKDKEQAVLHLYRIYQLQPVIHKSLRPPAENETLATNGRKSPKKRKRKGTEDS</sequence>
<dbReference type="SUPFAM" id="SSF51658">
    <property type="entry name" value="Xylose isomerase-like"/>
    <property type="match status" value="1"/>
</dbReference>
<evidence type="ECO:0000256" key="4">
    <source>
        <dbReference type="ARBA" id="ARBA00022769"/>
    </source>
</evidence>
<dbReference type="InterPro" id="IPR036237">
    <property type="entry name" value="Xyl_isomerase-like_sf"/>
</dbReference>
<keyword evidence="9" id="KW-1185">Reference proteome</keyword>
<dbReference type="GO" id="GO:0005634">
    <property type="term" value="C:nucleus"/>
    <property type="evidence" value="ECO:0007669"/>
    <property type="project" value="TreeGrafter"/>
</dbReference>
<evidence type="ECO:0000313" key="8">
    <source>
        <dbReference type="EMBL" id="KZV97250.1"/>
    </source>
</evidence>
<feature type="non-terminal residue" evidence="8">
    <location>
        <position position="350"/>
    </location>
</feature>
<feature type="compositionally biased region" description="Basic residues" evidence="7">
    <location>
        <begin position="337"/>
        <end position="350"/>
    </location>
</feature>
<dbReference type="STRING" id="1314781.A0A165L2I6"/>
<evidence type="ECO:0000256" key="7">
    <source>
        <dbReference type="SAM" id="MobiDB-lite"/>
    </source>
</evidence>
<dbReference type="GO" id="GO:0009411">
    <property type="term" value="P:response to UV"/>
    <property type="evidence" value="ECO:0007669"/>
    <property type="project" value="InterPro"/>
</dbReference>
<keyword evidence="3" id="KW-0227">DNA damage</keyword>
<gene>
    <name evidence="8" type="ORF">EXIGLDRAFT_575016</name>
</gene>
<dbReference type="EMBL" id="KV425932">
    <property type="protein sequence ID" value="KZV97250.1"/>
    <property type="molecule type" value="Genomic_DNA"/>
</dbReference>
<evidence type="ECO:0000256" key="6">
    <source>
        <dbReference type="ARBA" id="ARBA00023204"/>
    </source>
</evidence>
<dbReference type="Pfam" id="PF03851">
    <property type="entry name" value="UvdE"/>
    <property type="match status" value="1"/>
</dbReference>
<dbReference type="NCBIfam" id="TIGR00629">
    <property type="entry name" value="uvde"/>
    <property type="match status" value="1"/>
</dbReference>
<reference evidence="8 9" key="1">
    <citation type="journal article" date="2016" name="Mol. Biol. Evol.">
        <title>Comparative Genomics of Early-Diverging Mushroom-Forming Fungi Provides Insights into the Origins of Lignocellulose Decay Capabilities.</title>
        <authorList>
            <person name="Nagy L.G."/>
            <person name="Riley R."/>
            <person name="Tritt A."/>
            <person name="Adam C."/>
            <person name="Daum C."/>
            <person name="Floudas D."/>
            <person name="Sun H."/>
            <person name="Yadav J.S."/>
            <person name="Pangilinan J."/>
            <person name="Larsson K.H."/>
            <person name="Matsuura K."/>
            <person name="Barry K."/>
            <person name="Labutti K."/>
            <person name="Kuo R."/>
            <person name="Ohm R.A."/>
            <person name="Bhattacharya S.S."/>
            <person name="Shirouzu T."/>
            <person name="Yoshinaga Y."/>
            <person name="Martin F.M."/>
            <person name="Grigoriev I.V."/>
            <person name="Hibbett D.S."/>
        </authorList>
    </citation>
    <scope>NUCLEOTIDE SEQUENCE [LARGE SCALE GENOMIC DNA]</scope>
    <source>
        <strain evidence="8 9">HHB12029</strain>
    </source>
</reference>
<dbReference type="GO" id="GO:0005739">
    <property type="term" value="C:mitochondrion"/>
    <property type="evidence" value="ECO:0007669"/>
    <property type="project" value="TreeGrafter"/>
</dbReference>
<dbReference type="Gene3D" id="3.20.20.150">
    <property type="entry name" value="Divalent-metal-dependent TIM barrel enzymes"/>
    <property type="match status" value="1"/>
</dbReference>
<dbReference type="GO" id="GO:0016787">
    <property type="term" value="F:hydrolase activity"/>
    <property type="evidence" value="ECO:0007669"/>
    <property type="project" value="UniProtKB-KW"/>
</dbReference>
<dbReference type="GO" id="GO:0006289">
    <property type="term" value="P:nucleotide-excision repair"/>
    <property type="evidence" value="ECO:0007669"/>
    <property type="project" value="InterPro"/>
</dbReference>
<dbReference type="InterPro" id="IPR004601">
    <property type="entry name" value="UvdE"/>
</dbReference>
<dbReference type="InParanoid" id="A0A165L2I6"/>
<keyword evidence="6" id="KW-0234">DNA repair</keyword>
<proteinExistence type="predicted"/>
<dbReference type="PANTHER" id="PTHR31290:SF5">
    <property type="entry name" value="UV-DAMAGE ENDONUCLEASE"/>
    <property type="match status" value="1"/>
</dbReference>
<evidence type="ECO:0000256" key="5">
    <source>
        <dbReference type="ARBA" id="ARBA00022801"/>
    </source>
</evidence>
<keyword evidence="5" id="KW-0378">Hydrolase</keyword>
<organism evidence="8 9">
    <name type="scientific">Exidia glandulosa HHB12029</name>
    <dbReference type="NCBI Taxonomy" id="1314781"/>
    <lineage>
        <taxon>Eukaryota</taxon>
        <taxon>Fungi</taxon>
        <taxon>Dikarya</taxon>
        <taxon>Basidiomycota</taxon>
        <taxon>Agaricomycotina</taxon>
        <taxon>Agaricomycetes</taxon>
        <taxon>Auriculariales</taxon>
        <taxon>Exidiaceae</taxon>
        <taxon>Exidia</taxon>
    </lineage>
</organism>
<dbReference type="OrthoDB" id="541883at2759"/>
<feature type="non-terminal residue" evidence="8">
    <location>
        <position position="1"/>
    </location>
</feature>
<dbReference type="PANTHER" id="PTHR31290">
    <property type="entry name" value="UV-DAMAGE ENDONUCLEASE"/>
    <property type="match status" value="1"/>
</dbReference>
<feature type="region of interest" description="Disordered" evidence="7">
    <location>
        <begin position="323"/>
        <end position="350"/>
    </location>
</feature>
<evidence type="ECO:0000313" key="9">
    <source>
        <dbReference type="Proteomes" id="UP000077266"/>
    </source>
</evidence>
<dbReference type="GO" id="GO:0004519">
    <property type="term" value="F:endonuclease activity"/>
    <property type="evidence" value="ECO:0007669"/>
    <property type="project" value="UniProtKB-KW"/>
</dbReference>
<keyword evidence="2 8" id="KW-0255">Endonuclease</keyword>